<dbReference type="AlphaFoldDB" id="A0AAW0VWG2"/>
<evidence type="ECO:0000256" key="13">
    <source>
        <dbReference type="ARBA" id="ARBA00023136"/>
    </source>
</evidence>
<evidence type="ECO:0000256" key="14">
    <source>
        <dbReference type="ARBA" id="ARBA00030753"/>
    </source>
</evidence>
<keyword evidence="12" id="KW-0496">Mitochondrion</keyword>
<keyword evidence="19" id="KW-1185">Reference proteome</keyword>
<reference evidence="18 19" key="1">
    <citation type="journal article" date="2024" name="BMC Genomics">
        <title>Genome assembly of redclaw crayfish (Cherax quadricarinatus) provides insights into its immune adaptation and hypoxia tolerance.</title>
        <authorList>
            <person name="Liu Z."/>
            <person name="Zheng J."/>
            <person name="Li H."/>
            <person name="Fang K."/>
            <person name="Wang S."/>
            <person name="He J."/>
            <person name="Zhou D."/>
            <person name="Weng S."/>
            <person name="Chi M."/>
            <person name="Gu Z."/>
            <person name="He J."/>
            <person name="Li F."/>
            <person name="Wang M."/>
        </authorList>
    </citation>
    <scope>NUCLEOTIDE SEQUENCE [LARGE SCALE GENOMIC DNA]</scope>
    <source>
        <strain evidence="18">ZL_2023a</strain>
    </source>
</reference>
<evidence type="ECO:0000256" key="10">
    <source>
        <dbReference type="ARBA" id="ARBA00022982"/>
    </source>
</evidence>
<evidence type="ECO:0000256" key="9">
    <source>
        <dbReference type="ARBA" id="ARBA00022946"/>
    </source>
</evidence>
<dbReference type="PANTHER" id="PTHR13327:SF0">
    <property type="entry name" value="NADH DEHYDROGENASE [UBIQUINONE] 1 BETA SUBCOMPLEX SUBUNIT 11, MITOCHONDRIAL"/>
    <property type="match status" value="1"/>
</dbReference>
<dbReference type="Proteomes" id="UP001445076">
    <property type="component" value="Unassembled WGS sequence"/>
</dbReference>
<evidence type="ECO:0000256" key="8">
    <source>
        <dbReference type="ARBA" id="ARBA00022792"/>
    </source>
</evidence>
<comment type="caution">
    <text evidence="18">The sequence shown here is derived from an EMBL/GenBank/DDBJ whole genome shotgun (WGS) entry which is preliminary data.</text>
</comment>
<keyword evidence="11 17" id="KW-1133">Transmembrane helix</keyword>
<keyword evidence="7 17" id="KW-0812">Transmembrane</keyword>
<evidence type="ECO:0000256" key="3">
    <source>
        <dbReference type="ARBA" id="ARBA00008915"/>
    </source>
</evidence>
<comment type="function">
    <text evidence="1">Accessory subunit of the mitochondrial membrane respiratory chain NADH dehydrogenase (Complex I), that is believed not to be involved in catalysis. Complex I functions in the transfer of electrons from NADH to the respiratory chain. The immediate electron acceptor for the enzyme is believed to be ubiquinone.</text>
</comment>
<dbReference type="InterPro" id="IPR019329">
    <property type="entry name" value="NADH_UbQ_OxRdtase_ESSS_su"/>
</dbReference>
<keyword evidence="6" id="KW-0679">Respiratory chain</keyword>
<comment type="subunit">
    <text evidence="16">Complex I is composed of 45 different subunits. Interacts with BCAP31.</text>
</comment>
<evidence type="ECO:0000256" key="17">
    <source>
        <dbReference type="SAM" id="Phobius"/>
    </source>
</evidence>
<dbReference type="GO" id="GO:0005743">
    <property type="term" value="C:mitochondrial inner membrane"/>
    <property type="evidence" value="ECO:0007669"/>
    <property type="project" value="UniProtKB-SubCell"/>
</dbReference>
<dbReference type="PANTHER" id="PTHR13327">
    <property type="entry name" value="NADH-UBIQUINONE OXIDOREDUCTASE ESSS SUBUNIT, MITOCHONDRIAL PRECURSOR"/>
    <property type="match status" value="1"/>
</dbReference>
<evidence type="ECO:0000256" key="6">
    <source>
        <dbReference type="ARBA" id="ARBA00022660"/>
    </source>
</evidence>
<keyword evidence="5" id="KW-0813">Transport</keyword>
<gene>
    <name evidence="18" type="ORF">OTU49_012727</name>
</gene>
<keyword evidence="8" id="KW-0999">Mitochondrion inner membrane</keyword>
<keyword evidence="13 17" id="KW-0472">Membrane</keyword>
<sequence length="168" mass="18764">MAALARLSKTAFRLNNGVLKAGNGALVASNGVLVPRAVRVVGISTSKKNKDTVTVTDAVVEQLKVKTEETTVTKNWISWGFSYDSEVEDNTVMHLTFFFGVTLCMVTIGFVWAYLPDFRMIDWAQREGYLELRRREAEGLPLIDPNLISIEKIELPLDEELGDTEIII</sequence>
<accession>A0AAW0VWG2</accession>
<evidence type="ECO:0000256" key="15">
    <source>
        <dbReference type="ARBA" id="ARBA00031387"/>
    </source>
</evidence>
<evidence type="ECO:0000256" key="5">
    <source>
        <dbReference type="ARBA" id="ARBA00022448"/>
    </source>
</evidence>
<feature type="transmembrane region" description="Helical" evidence="17">
    <location>
        <begin position="92"/>
        <end position="115"/>
    </location>
</feature>
<evidence type="ECO:0000256" key="1">
    <source>
        <dbReference type="ARBA" id="ARBA00003195"/>
    </source>
</evidence>
<name>A0AAW0VWG2_CHEQU</name>
<evidence type="ECO:0000256" key="12">
    <source>
        <dbReference type="ARBA" id="ARBA00023128"/>
    </source>
</evidence>
<evidence type="ECO:0000313" key="18">
    <source>
        <dbReference type="EMBL" id="KAK8721452.1"/>
    </source>
</evidence>
<proteinExistence type="inferred from homology"/>
<comment type="similarity">
    <text evidence="3">Belongs to the complex I NDUFB11 subunit family.</text>
</comment>
<keyword evidence="9" id="KW-0809">Transit peptide</keyword>
<dbReference type="Pfam" id="PF10183">
    <property type="entry name" value="ESSS"/>
    <property type="match status" value="1"/>
</dbReference>
<dbReference type="EMBL" id="JARKIK010000100">
    <property type="protein sequence ID" value="KAK8721452.1"/>
    <property type="molecule type" value="Genomic_DNA"/>
</dbReference>
<evidence type="ECO:0000256" key="11">
    <source>
        <dbReference type="ARBA" id="ARBA00022989"/>
    </source>
</evidence>
<organism evidence="18 19">
    <name type="scientific">Cherax quadricarinatus</name>
    <name type="common">Australian red claw crayfish</name>
    <dbReference type="NCBI Taxonomy" id="27406"/>
    <lineage>
        <taxon>Eukaryota</taxon>
        <taxon>Metazoa</taxon>
        <taxon>Ecdysozoa</taxon>
        <taxon>Arthropoda</taxon>
        <taxon>Crustacea</taxon>
        <taxon>Multicrustacea</taxon>
        <taxon>Malacostraca</taxon>
        <taxon>Eumalacostraca</taxon>
        <taxon>Eucarida</taxon>
        <taxon>Decapoda</taxon>
        <taxon>Pleocyemata</taxon>
        <taxon>Astacidea</taxon>
        <taxon>Parastacoidea</taxon>
        <taxon>Parastacidae</taxon>
        <taxon>Cherax</taxon>
    </lineage>
</organism>
<evidence type="ECO:0000256" key="7">
    <source>
        <dbReference type="ARBA" id="ARBA00022692"/>
    </source>
</evidence>
<protein>
    <recommendedName>
        <fullName evidence="4">NADH dehydrogenase [ubiquinone] 1 beta subcomplex subunit 11, mitochondrial</fullName>
    </recommendedName>
    <alternativeName>
        <fullName evidence="15">Complex I-ESSS</fullName>
    </alternativeName>
    <alternativeName>
        <fullName evidence="14">NADH-ubiquinone oxidoreductase ESSS subunit</fullName>
    </alternativeName>
</protein>
<evidence type="ECO:0000256" key="2">
    <source>
        <dbReference type="ARBA" id="ARBA00004434"/>
    </source>
</evidence>
<evidence type="ECO:0000256" key="4">
    <source>
        <dbReference type="ARBA" id="ARBA00018632"/>
    </source>
</evidence>
<keyword evidence="10" id="KW-0249">Electron transport</keyword>
<evidence type="ECO:0000256" key="16">
    <source>
        <dbReference type="ARBA" id="ARBA00046528"/>
    </source>
</evidence>
<evidence type="ECO:0000313" key="19">
    <source>
        <dbReference type="Proteomes" id="UP001445076"/>
    </source>
</evidence>
<comment type="subcellular location">
    <subcellularLocation>
        <location evidence="2">Mitochondrion inner membrane</location>
        <topology evidence="2">Single-pass membrane protein</topology>
    </subcellularLocation>
</comment>